<dbReference type="Proteomes" id="UP000243605">
    <property type="component" value="Unassembled WGS sequence"/>
</dbReference>
<protein>
    <submittedName>
        <fullName evidence="4">Beta-lactamase enzyme family protein</fullName>
    </submittedName>
</protein>
<keyword evidence="2" id="KW-0732">Signal</keyword>
<organism evidence="4 5">
    <name type="scientific">Aliicoccus persicus</name>
    <dbReference type="NCBI Taxonomy" id="930138"/>
    <lineage>
        <taxon>Bacteria</taxon>
        <taxon>Bacillati</taxon>
        <taxon>Bacillota</taxon>
        <taxon>Bacilli</taxon>
        <taxon>Bacillales</taxon>
        <taxon>Staphylococcaceae</taxon>
        <taxon>Aliicoccus</taxon>
    </lineage>
</organism>
<evidence type="ECO:0000259" key="3">
    <source>
        <dbReference type="PROSITE" id="PS51782"/>
    </source>
</evidence>
<feature type="chain" id="PRO_5024971930" evidence="2">
    <location>
        <begin position="25"/>
        <end position="409"/>
    </location>
</feature>
<reference evidence="4 5" key="1">
    <citation type="submission" date="2016-10" db="EMBL/GenBank/DDBJ databases">
        <authorList>
            <person name="Varghese N."/>
            <person name="Submissions S."/>
        </authorList>
    </citation>
    <scope>NUCLEOTIDE SEQUENCE [LARGE SCALE GENOMIC DNA]</scope>
    <source>
        <strain evidence="4 5">IBRC-M10081</strain>
    </source>
</reference>
<dbReference type="InterPro" id="IPR012338">
    <property type="entry name" value="Beta-lactam/transpept-like"/>
</dbReference>
<dbReference type="InterPro" id="IPR036779">
    <property type="entry name" value="LysM_dom_sf"/>
</dbReference>
<proteinExistence type="predicted"/>
<evidence type="ECO:0000313" key="4">
    <source>
        <dbReference type="EMBL" id="SEV94370.1"/>
    </source>
</evidence>
<dbReference type="EMBL" id="FOIT01000002">
    <property type="protein sequence ID" value="SEV94370.1"/>
    <property type="molecule type" value="Genomic_DNA"/>
</dbReference>
<feature type="region of interest" description="Disordered" evidence="1">
    <location>
        <begin position="67"/>
        <end position="126"/>
    </location>
</feature>
<dbReference type="Pfam" id="PF01476">
    <property type="entry name" value="LysM"/>
    <property type="match status" value="1"/>
</dbReference>
<dbReference type="Gene3D" id="3.10.350.10">
    <property type="entry name" value="LysM domain"/>
    <property type="match status" value="1"/>
</dbReference>
<dbReference type="GO" id="GO:0008800">
    <property type="term" value="F:beta-lactamase activity"/>
    <property type="evidence" value="ECO:0007669"/>
    <property type="project" value="InterPro"/>
</dbReference>
<accession>A0A662Z4P9</accession>
<dbReference type="RefSeq" id="WP_180366219.1">
    <property type="nucleotide sequence ID" value="NZ_FOIT01000002.1"/>
</dbReference>
<dbReference type="InterPro" id="IPR045155">
    <property type="entry name" value="Beta-lactam_cat"/>
</dbReference>
<dbReference type="Pfam" id="PF13354">
    <property type="entry name" value="Beta-lactamase2"/>
    <property type="match status" value="1"/>
</dbReference>
<dbReference type="GO" id="GO:0030655">
    <property type="term" value="P:beta-lactam antibiotic catabolic process"/>
    <property type="evidence" value="ECO:0007669"/>
    <property type="project" value="InterPro"/>
</dbReference>
<evidence type="ECO:0000256" key="1">
    <source>
        <dbReference type="SAM" id="MobiDB-lite"/>
    </source>
</evidence>
<gene>
    <name evidence="4" type="ORF">SAMN05192557_0919</name>
</gene>
<dbReference type="AlphaFoldDB" id="A0A662Z4P9"/>
<dbReference type="SMART" id="SM00257">
    <property type="entry name" value="LysM"/>
    <property type="match status" value="1"/>
</dbReference>
<evidence type="ECO:0000256" key="2">
    <source>
        <dbReference type="SAM" id="SignalP"/>
    </source>
</evidence>
<sequence>MERLVKFFTGIFIITLLFSPAVFAQEEGQIHVVQPGEGLYGISTLYGVTVEDLESWNDISNGVIHPGDELIVSPPSGESLVDEDGDDSEGETTEEDGEETDDESTEDGAESDDESSEEDSDVGEETVDSYVPTIVRHDYPPEVHVHFQNILNQFADFPTLIQVDMLDEETQYAGINKDLNFNNTPLGRVAVLAYTLNKIERGGVSWDQEFAYTDEIETVRSNYAINMNGSSESDFTEGSFTLRELVAGTFENDMNAFYLLLHHVGFENTEDLNLFISNTTGGQFTLDIPTDDVHEFMRYIHDHSDQTMAEIWAEVEDVNSLLGSSDEIFLQLSGENDEVQYLTGIITGDKSYVITIITEHLDTHESEGIAMRINENQSVEVDPHTYAFNELKDYSLARTKTVRYVASVN</sequence>
<dbReference type="PROSITE" id="PS51782">
    <property type="entry name" value="LYSM"/>
    <property type="match status" value="1"/>
</dbReference>
<feature type="compositionally biased region" description="Acidic residues" evidence="1">
    <location>
        <begin position="80"/>
        <end position="126"/>
    </location>
</feature>
<dbReference type="Gene3D" id="3.40.710.10">
    <property type="entry name" value="DD-peptidase/beta-lactamase superfamily"/>
    <property type="match status" value="1"/>
</dbReference>
<name>A0A662Z4P9_9STAP</name>
<evidence type="ECO:0000313" key="5">
    <source>
        <dbReference type="Proteomes" id="UP000243605"/>
    </source>
</evidence>
<keyword evidence="5" id="KW-1185">Reference proteome</keyword>
<feature type="domain" description="LysM" evidence="3">
    <location>
        <begin position="29"/>
        <end position="72"/>
    </location>
</feature>
<dbReference type="CDD" id="cd00118">
    <property type="entry name" value="LysM"/>
    <property type="match status" value="1"/>
</dbReference>
<feature type="signal peptide" evidence="2">
    <location>
        <begin position="1"/>
        <end position="24"/>
    </location>
</feature>
<dbReference type="InterPro" id="IPR018392">
    <property type="entry name" value="LysM"/>
</dbReference>
<dbReference type="SUPFAM" id="SSF54106">
    <property type="entry name" value="LysM domain"/>
    <property type="match status" value="1"/>
</dbReference>